<dbReference type="PANTHER" id="PTHR47959:SF1">
    <property type="entry name" value="ATP-DEPENDENT RNA HELICASE DBPA"/>
    <property type="match status" value="1"/>
</dbReference>
<keyword evidence="4 7" id="KW-0067">ATP-binding</keyword>
<feature type="region of interest" description="Disordered" evidence="8">
    <location>
        <begin position="495"/>
        <end position="530"/>
    </location>
</feature>
<dbReference type="GO" id="GO:0003676">
    <property type="term" value="F:nucleic acid binding"/>
    <property type="evidence" value="ECO:0007669"/>
    <property type="project" value="InterPro"/>
</dbReference>
<keyword evidence="2 7" id="KW-0378">Hydrolase</keyword>
<evidence type="ECO:0000259" key="11">
    <source>
        <dbReference type="PROSITE" id="PS51195"/>
    </source>
</evidence>
<evidence type="ECO:0000256" key="4">
    <source>
        <dbReference type="ARBA" id="ARBA00022840"/>
    </source>
</evidence>
<keyword evidence="3 7" id="KW-0347">Helicase</keyword>
<evidence type="ECO:0000256" key="6">
    <source>
        <dbReference type="PROSITE-ProRule" id="PRU00552"/>
    </source>
</evidence>
<dbReference type="PROSITE" id="PS51192">
    <property type="entry name" value="HELICASE_ATP_BIND_1"/>
    <property type="match status" value="1"/>
</dbReference>
<feature type="domain" description="DEAD-box RNA helicase Q" evidence="11">
    <location>
        <begin position="9"/>
        <end position="37"/>
    </location>
</feature>
<dbReference type="PROSITE" id="PS00039">
    <property type="entry name" value="DEAD_ATP_HELICASE"/>
    <property type="match status" value="1"/>
</dbReference>
<dbReference type="InterPro" id="IPR050079">
    <property type="entry name" value="DEAD_box_RNA_helicase"/>
</dbReference>
<comment type="similarity">
    <text evidence="5 7">Belongs to the DEAD box helicase family.</text>
</comment>
<dbReference type="Proteomes" id="UP000885759">
    <property type="component" value="Unassembled WGS sequence"/>
</dbReference>
<dbReference type="PROSITE" id="PS51194">
    <property type="entry name" value="HELICASE_CTER"/>
    <property type="match status" value="1"/>
</dbReference>
<dbReference type="AlphaFoldDB" id="A0A7C4VDC0"/>
<evidence type="ECO:0000256" key="8">
    <source>
        <dbReference type="SAM" id="MobiDB-lite"/>
    </source>
</evidence>
<evidence type="ECO:0000313" key="12">
    <source>
        <dbReference type="EMBL" id="HGY09503.1"/>
    </source>
</evidence>
<dbReference type="InterPro" id="IPR014001">
    <property type="entry name" value="Helicase_ATP-bd"/>
</dbReference>
<dbReference type="GO" id="GO:0003724">
    <property type="term" value="F:RNA helicase activity"/>
    <property type="evidence" value="ECO:0007669"/>
    <property type="project" value="InterPro"/>
</dbReference>
<dbReference type="InterPro" id="IPR027417">
    <property type="entry name" value="P-loop_NTPase"/>
</dbReference>
<dbReference type="PROSITE" id="PS51195">
    <property type="entry name" value="Q_MOTIF"/>
    <property type="match status" value="1"/>
</dbReference>
<dbReference type="InterPro" id="IPR054525">
    <property type="entry name" value="Hera_RBD"/>
</dbReference>
<dbReference type="CDD" id="cd00268">
    <property type="entry name" value="DEADc"/>
    <property type="match status" value="1"/>
</dbReference>
<evidence type="ECO:0000256" key="5">
    <source>
        <dbReference type="ARBA" id="ARBA00038437"/>
    </source>
</evidence>
<feature type="domain" description="Helicase ATP-binding" evidence="9">
    <location>
        <begin position="40"/>
        <end position="211"/>
    </location>
</feature>
<evidence type="ECO:0000256" key="7">
    <source>
        <dbReference type="RuleBase" id="RU000492"/>
    </source>
</evidence>
<dbReference type="GO" id="GO:0016787">
    <property type="term" value="F:hydrolase activity"/>
    <property type="evidence" value="ECO:0007669"/>
    <property type="project" value="UniProtKB-KW"/>
</dbReference>
<dbReference type="Gene3D" id="3.30.70.1800">
    <property type="match status" value="1"/>
</dbReference>
<feature type="compositionally biased region" description="Basic residues" evidence="8">
    <location>
        <begin position="521"/>
        <end position="530"/>
    </location>
</feature>
<feature type="compositionally biased region" description="Low complexity" evidence="8">
    <location>
        <begin position="501"/>
        <end position="520"/>
    </location>
</feature>
<dbReference type="InterPro" id="IPR044742">
    <property type="entry name" value="DEAD/DEAH_RhlB"/>
</dbReference>
<dbReference type="Pfam" id="PF00270">
    <property type="entry name" value="DEAD"/>
    <property type="match status" value="1"/>
</dbReference>
<comment type="caution">
    <text evidence="12">The sequence shown here is derived from an EMBL/GenBank/DDBJ whole genome shotgun (WGS) entry which is preliminary data.</text>
</comment>
<dbReference type="Pfam" id="PF00271">
    <property type="entry name" value="Helicase_C"/>
    <property type="match status" value="1"/>
</dbReference>
<organism evidence="12">
    <name type="scientific">Oceanithermus profundus</name>
    <dbReference type="NCBI Taxonomy" id="187137"/>
    <lineage>
        <taxon>Bacteria</taxon>
        <taxon>Thermotogati</taxon>
        <taxon>Deinococcota</taxon>
        <taxon>Deinococci</taxon>
        <taxon>Thermales</taxon>
        <taxon>Thermaceae</taxon>
        <taxon>Oceanithermus</taxon>
    </lineage>
</organism>
<gene>
    <name evidence="12" type="ORF">ENK37_05555</name>
</gene>
<feature type="short sequence motif" description="Q motif" evidence="6">
    <location>
        <begin position="9"/>
        <end position="37"/>
    </location>
</feature>
<dbReference type="PANTHER" id="PTHR47959">
    <property type="entry name" value="ATP-DEPENDENT RNA HELICASE RHLE-RELATED"/>
    <property type="match status" value="1"/>
</dbReference>
<protein>
    <submittedName>
        <fullName evidence="12">DEAD/DEAH box helicase</fullName>
    </submittedName>
</protein>
<name>A0A7C4VDC0_9DEIN</name>
<dbReference type="GO" id="GO:0005829">
    <property type="term" value="C:cytosol"/>
    <property type="evidence" value="ECO:0007669"/>
    <property type="project" value="TreeGrafter"/>
</dbReference>
<dbReference type="InterPro" id="IPR001650">
    <property type="entry name" value="Helicase_C-like"/>
</dbReference>
<dbReference type="CDD" id="cd18787">
    <property type="entry name" value="SF2_C_DEAD"/>
    <property type="match status" value="1"/>
</dbReference>
<dbReference type="SMART" id="SM00490">
    <property type="entry name" value="HELICc"/>
    <property type="match status" value="1"/>
</dbReference>
<dbReference type="SUPFAM" id="SSF52540">
    <property type="entry name" value="P-loop containing nucleoside triphosphate hydrolases"/>
    <property type="match status" value="1"/>
</dbReference>
<proteinExistence type="inferred from homology"/>
<dbReference type="EMBL" id="DRPZ01000147">
    <property type="protein sequence ID" value="HGY09503.1"/>
    <property type="molecule type" value="Genomic_DNA"/>
</dbReference>
<dbReference type="Gene3D" id="3.40.50.300">
    <property type="entry name" value="P-loop containing nucleotide triphosphate hydrolases"/>
    <property type="match status" value="2"/>
</dbReference>
<evidence type="ECO:0000256" key="3">
    <source>
        <dbReference type="ARBA" id="ARBA00022806"/>
    </source>
</evidence>
<dbReference type="InterPro" id="IPR000629">
    <property type="entry name" value="RNA-helicase_DEAD-box_CS"/>
</dbReference>
<keyword evidence="1 7" id="KW-0547">Nucleotide-binding</keyword>
<evidence type="ECO:0000259" key="9">
    <source>
        <dbReference type="PROSITE" id="PS51192"/>
    </source>
</evidence>
<dbReference type="SMART" id="SM00487">
    <property type="entry name" value="DEXDc"/>
    <property type="match status" value="1"/>
</dbReference>
<feature type="domain" description="Helicase C-terminal" evidence="10">
    <location>
        <begin position="236"/>
        <end position="381"/>
    </location>
</feature>
<dbReference type="Gene3D" id="6.10.250.710">
    <property type="match status" value="1"/>
</dbReference>
<reference evidence="12" key="1">
    <citation type="journal article" date="2020" name="mSystems">
        <title>Genome- and Community-Level Interaction Insights into Carbon Utilization and Element Cycling Functions of Hydrothermarchaeota in Hydrothermal Sediment.</title>
        <authorList>
            <person name="Zhou Z."/>
            <person name="Liu Y."/>
            <person name="Xu W."/>
            <person name="Pan J."/>
            <person name="Luo Z.H."/>
            <person name="Li M."/>
        </authorList>
    </citation>
    <scope>NUCLEOTIDE SEQUENCE [LARGE SCALE GENOMIC DNA]</scope>
    <source>
        <strain evidence="12">HyVt-570</strain>
    </source>
</reference>
<accession>A0A7C4VDC0</accession>
<dbReference type="Pfam" id="PF22231">
    <property type="entry name" value="Hera_RBD"/>
    <property type="match status" value="1"/>
</dbReference>
<evidence type="ECO:0000256" key="1">
    <source>
        <dbReference type="ARBA" id="ARBA00022741"/>
    </source>
</evidence>
<sequence length="530" mass="57407">MGGAPERNSMFRELGLSERSLTALEHKGINTPTPIQKEALPVALAGGDVLGLARTGTGKTLAFALPIAERLEASRTPGRGPRALVLAPTRELALQVAGELEWVAPHLRVVTVYGGTGYGTQAAALKRGSDVVVATPGRAIDYLNRGVLDLSQVRVAVLDEADEMLSMGFEEAVETLLGATPEERQTLMFSATLPGWAKRLVRRHMKDPVVVNVVQDEEVSYREIAIEASPSARLAVLSDILHAHGPERAIVFTRTKKEADEVARALSTRGHGAEAVHGDLNQSQRERAVGRFRSGQVNVLVATDVAARGLDIPEVDLVVHYRLPERAEPYQHRSGRTGRAGRSGTVIIFHTGRERRDLAQLERAVGRKFEHGRAPGPEEVQQAKMAGLLRRAAAQPEEDRAIWREVAQAWIEREDVESLAGLLAMLLGGAPKPRSLLTGDEGWRTLELEGTQLSAGKVVAVLKKAGFSDIGRIQLADTRAFADVRASELAEHLPRVQGLKARPAQRVPAAQAPRSAGRPSGRARRRRVNA</sequence>
<evidence type="ECO:0000256" key="2">
    <source>
        <dbReference type="ARBA" id="ARBA00022801"/>
    </source>
</evidence>
<dbReference type="GO" id="GO:0005524">
    <property type="term" value="F:ATP binding"/>
    <property type="evidence" value="ECO:0007669"/>
    <property type="project" value="UniProtKB-KW"/>
</dbReference>
<dbReference type="InterPro" id="IPR011545">
    <property type="entry name" value="DEAD/DEAH_box_helicase_dom"/>
</dbReference>
<dbReference type="InterPro" id="IPR014014">
    <property type="entry name" value="RNA_helicase_DEAD_Q_motif"/>
</dbReference>
<evidence type="ECO:0000259" key="10">
    <source>
        <dbReference type="PROSITE" id="PS51194"/>
    </source>
</evidence>